<feature type="compositionally biased region" description="Basic and acidic residues" evidence="1">
    <location>
        <begin position="81"/>
        <end position="99"/>
    </location>
</feature>
<feature type="compositionally biased region" description="Basic and acidic residues" evidence="1">
    <location>
        <begin position="25"/>
        <end position="43"/>
    </location>
</feature>
<feature type="domain" description="PepSY" evidence="3">
    <location>
        <begin position="167"/>
        <end position="221"/>
    </location>
</feature>
<dbReference type="Gene3D" id="3.10.450.40">
    <property type="match status" value="2"/>
</dbReference>
<dbReference type="Pfam" id="PF03413">
    <property type="entry name" value="PepSY"/>
    <property type="match status" value="2"/>
</dbReference>
<dbReference type="AlphaFoldDB" id="A0A2T4PQJ4"/>
<feature type="compositionally biased region" description="Acidic residues" evidence="1">
    <location>
        <begin position="59"/>
        <end position="69"/>
    </location>
</feature>
<dbReference type="STRING" id="1167632.GCA_000286335_01985"/>
<dbReference type="InterPro" id="IPR025711">
    <property type="entry name" value="PepSY"/>
</dbReference>
<protein>
    <recommendedName>
        <fullName evidence="3">PepSY domain-containing protein</fullName>
    </recommendedName>
</protein>
<accession>A0A2T4PQJ4</accession>
<dbReference type="PROSITE" id="PS51257">
    <property type="entry name" value="PROKAR_LIPOPROTEIN"/>
    <property type="match status" value="1"/>
</dbReference>
<evidence type="ECO:0000256" key="2">
    <source>
        <dbReference type="SAM" id="SignalP"/>
    </source>
</evidence>
<keyword evidence="2" id="KW-0732">Signal</keyword>
<evidence type="ECO:0000256" key="1">
    <source>
        <dbReference type="SAM" id="MobiDB-lite"/>
    </source>
</evidence>
<reference evidence="4 5" key="1">
    <citation type="journal article" date="2016" name="Front. Microbiol.">
        <title>Comprehensive Phylogenetic Analysis of Bovine Non-aureus Staphylococci Species Based on Whole-Genome Sequencing.</title>
        <authorList>
            <person name="Naushad S."/>
            <person name="Barkema H.W."/>
            <person name="Luby C."/>
            <person name="Condas L.A."/>
            <person name="Nobrega D.B."/>
            <person name="Carson D.A."/>
            <person name="De Buck J."/>
        </authorList>
    </citation>
    <scope>NUCLEOTIDE SEQUENCE [LARGE SCALE GENOMIC DNA]</scope>
    <source>
        <strain evidence="4 5">SNUC 2204</strain>
    </source>
</reference>
<dbReference type="Proteomes" id="UP000241209">
    <property type="component" value="Unassembled WGS sequence"/>
</dbReference>
<evidence type="ECO:0000259" key="3">
    <source>
        <dbReference type="Pfam" id="PF03413"/>
    </source>
</evidence>
<sequence>MKFKIFSLLLASGLILAACGNDDSDDKKDNKGAEKTEQKTQDDNKDDMDDSNNDKDSNDDQTNDDDSDDQNANKSTTNTVKWDDVKVSPEEAVKEAQNEVKGELKDLSFEKEAGDWSYKVELVDGSNKNKVLINADDKSVANVENETEDDDDNDQTFKLSDVAKFGDVLKVAQDKAKGDLKEWSLSEDDGKLVYSIDLKEGNKDTTEFKIDAKSKEILEQEQD</sequence>
<feature type="region of interest" description="Disordered" evidence="1">
    <location>
        <begin position="19"/>
        <end position="99"/>
    </location>
</feature>
<feature type="chain" id="PRO_5038945658" description="PepSY domain-containing protein" evidence="2">
    <location>
        <begin position="18"/>
        <end position="223"/>
    </location>
</feature>
<evidence type="ECO:0000313" key="5">
    <source>
        <dbReference type="Proteomes" id="UP000241209"/>
    </source>
</evidence>
<evidence type="ECO:0000313" key="4">
    <source>
        <dbReference type="EMBL" id="PTI28092.1"/>
    </source>
</evidence>
<dbReference type="OrthoDB" id="2418653at2"/>
<gene>
    <name evidence="4" type="ORF">BU072_12375</name>
</gene>
<dbReference type="RefSeq" id="WP_107557356.1">
    <property type="nucleotide sequence ID" value="NZ_JAGEVQ010000041.1"/>
</dbReference>
<comment type="caution">
    <text evidence="4">The sequence shown here is derived from an EMBL/GenBank/DDBJ whole genome shotgun (WGS) entry which is preliminary data.</text>
</comment>
<name>A0A2T4PQJ4_9STAP</name>
<dbReference type="EMBL" id="PZFK01000035">
    <property type="protein sequence ID" value="PTI28092.1"/>
    <property type="molecule type" value="Genomic_DNA"/>
</dbReference>
<feature type="signal peptide" evidence="2">
    <location>
        <begin position="1"/>
        <end position="17"/>
    </location>
</feature>
<feature type="domain" description="PepSY" evidence="3">
    <location>
        <begin position="86"/>
        <end position="140"/>
    </location>
</feature>
<proteinExistence type="predicted"/>
<organism evidence="4 5">
    <name type="scientific">Mammaliicoccus vitulinus</name>
    <dbReference type="NCBI Taxonomy" id="71237"/>
    <lineage>
        <taxon>Bacteria</taxon>
        <taxon>Bacillati</taxon>
        <taxon>Bacillota</taxon>
        <taxon>Bacilli</taxon>
        <taxon>Bacillales</taxon>
        <taxon>Staphylococcaceae</taxon>
        <taxon>Mammaliicoccus</taxon>
    </lineage>
</organism>